<dbReference type="PANTHER" id="PTHR11559">
    <property type="entry name" value="CARBOXYLESTERASE"/>
    <property type="match status" value="1"/>
</dbReference>
<sequence length="480" mass="53394">MSPLLYIGFLVTVLLHAHTIASVFASSEVFLDNQKFTGAVCSPKTESFLGIPFVQPPVGDLRFYCLVPIPRYSHAYNVTLPARACPQQLIVSPINFTALLPYEAAKVVTESVYDTPIPAQKDCVIHSIFLCRKLIFRQSLTIDVIKPASATPTSKLPVIVWIFGGGFEVGGSTPNPLSYTGTPFVEQLIAANQPMVFVAMNHRLSDYDDIVHRTGCSKFSDTLACLQTVDYAVLKAAQDASPSIFSYQSLVLAWLPFEDGIFLTENPQQLVQKGKVAHVPIITGNVDDKATVFSFSTLNSTTDEEVSKYIKSVWFTQATAEDLERLNVYYPSAPKIQCLGPKYPISPQFKRLAGFQALMITILLGDLVFQAPRRFFQQHLPSTQKQWAFRSKRYKLTPCVGAFHTSDLLTLLSHDLIDYLVNFVTHLDPNVGIEGKAWTQYTTASPQMMTFDIVGSKISPDTYRSEAMKFLTNISLEFPI</sequence>
<dbReference type="InterPro" id="IPR029058">
    <property type="entry name" value="AB_hydrolase_fold"/>
</dbReference>
<feature type="domain" description="Carboxylesterase type B" evidence="2">
    <location>
        <begin position="210"/>
        <end position="456"/>
    </location>
</feature>
<dbReference type="Proteomes" id="UP001221757">
    <property type="component" value="Unassembled WGS sequence"/>
</dbReference>
<dbReference type="Gene3D" id="3.40.50.1820">
    <property type="entry name" value="alpha/beta hydrolase"/>
    <property type="match status" value="2"/>
</dbReference>
<keyword evidence="4" id="KW-1185">Reference proteome</keyword>
<dbReference type="InterPro" id="IPR050309">
    <property type="entry name" value="Type-B_Carboxylest/Lipase"/>
</dbReference>
<organism evidence="3 4">
    <name type="scientific">Mycena rosella</name>
    <name type="common">Pink bonnet</name>
    <name type="synonym">Agaricus rosellus</name>
    <dbReference type="NCBI Taxonomy" id="1033263"/>
    <lineage>
        <taxon>Eukaryota</taxon>
        <taxon>Fungi</taxon>
        <taxon>Dikarya</taxon>
        <taxon>Basidiomycota</taxon>
        <taxon>Agaricomycotina</taxon>
        <taxon>Agaricomycetes</taxon>
        <taxon>Agaricomycetidae</taxon>
        <taxon>Agaricales</taxon>
        <taxon>Marasmiineae</taxon>
        <taxon>Mycenaceae</taxon>
        <taxon>Mycena</taxon>
    </lineage>
</organism>
<proteinExistence type="predicted"/>
<reference evidence="3" key="1">
    <citation type="submission" date="2023-03" db="EMBL/GenBank/DDBJ databases">
        <title>Massive genome expansion in bonnet fungi (Mycena s.s.) driven by repeated elements and novel gene families across ecological guilds.</title>
        <authorList>
            <consortium name="Lawrence Berkeley National Laboratory"/>
            <person name="Harder C.B."/>
            <person name="Miyauchi S."/>
            <person name="Viragh M."/>
            <person name="Kuo A."/>
            <person name="Thoen E."/>
            <person name="Andreopoulos B."/>
            <person name="Lu D."/>
            <person name="Skrede I."/>
            <person name="Drula E."/>
            <person name="Henrissat B."/>
            <person name="Morin E."/>
            <person name="Kohler A."/>
            <person name="Barry K."/>
            <person name="LaButti K."/>
            <person name="Morin E."/>
            <person name="Salamov A."/>
            <person name="Lipzen A."/>
            <person name="Mereny Z."/>
            <person name="Hegedus B."/>
            <person name="Baldrian P."/>
            <person name="Stursova M."/>
            <person name="Weitz H."/>
            <person name="Taylor A."/>
            <person name="Grigoriev I.V."/>
            <person name="Nagy L.G."/>
            <person name="Martin F."/>
            <person name="Kauserud H."/>
        </authorList>
    </citation>
    <scope>NUCLEOTIDE SEQUENCE</scope>
    <source>
        <strain evidence="3">CBHHK067</strain>
    </source>
</reference>
<accession>A0AAD7DTV0</accession>
<name>A0AAD7DTV0_MYCRO</name>
<dbReference type="AlphaFoldDB" id="A0AAD7DTV0"/>
<gene>
    <name evidence="3" type="ORF">B0H17DRAFT_1197296</name>
</gene>
<dbReference type="SUPFAM" id="SSF53474">
    <property type="entry name" value="alpha/beta-Hydrolases"/>
    <property type="match status" value="1"/>
</dbReference>
<dbReference type="InterPro" id="IPR002018">
    <property type="entry name" value="CarbesteraseB"/>
</dbReference>
<dbReference type="GO" id="GO:0016787">
    <property type="term" value="F:hydrolase activity"/>
    <property type="evidence" value="ECO:0007669"/>
    <property type="project" value="UniProtKB-KW"/>
</dbReference>
<feature type="domain" description="Carboxylesterase type B" evidence="2">
    <location>
        <begin position="44"/>
        <end position="204"/>
    </location>
</feature>
<feature type="chain" id="PRO_5042046993" evidence="1">
    <location>
        <begin position="26"/>
        <end position="480"/>
    </location>
</feature>
<dbReference type="Pfam" id="PF00135">
    <property type="entry name" value="COesterase"/>
    <property type="match status" value="2"/>
</dbReference>
<evidence type="ECO:0000313" key="4">
    <source>
        <dbReference type="Proteomes" id="UP001221757"/>
    </source>
</evidence>
<dbReference type="EMBL" id="JARKIE010000029">
    <property type="protein sequence ID" value="KAJ7697634.1"/>
    <property type="molecule type" value="Genomic_DNA"/>
</dbReference>
<keyword evidence="3" id="KW-0378">Hydrolase</keyword>
<comment type="caution">
    <text evidence="3">The sequence shown here is derived from an EMBL/GenBank/DDBJ whole genome shotgun (WGS) entry which is preliminary data.</text>
</comment>
<evidence type="ECO:0000313" key="3">
    <source>
        <dbReference type="EMBL" id="KAJ7697634.1"/>
    </source>
</evidence>
<keyword evidence="1" id="KW-0732">Signal</keyword>
<evidence type="ECO:0000259" key="2">
    <source>
        <dbReference type="Pfam" id="PF00135"/>
    </source>
</evidence>
<feature type="signal peptide" evidence="1">
    <location>
        <begin position="1"/>
        <end position="25"/>
    </location>
</feature>
<protein>
    <submittedName>
        <fullName evidence="3">Alpha/Beta hydrolase protein</fullName>
    </submittedName>
</protein>
<evidence type="ECO:0000256" key="1">
    <source>
        <dbReference type="SAM" id="SignalP"/>
    </source>
</evidence>